<keyword evidence="3" id="KW-0813">Transport</keyword>
<dbReference type="AlphaFoldDB" id="A0AAD7XMR5"/>
<organism evidence="10 11">
    <name type="scientific">Chrysophaeum taylorii</name>
    <dbReference type="NCBI Taxonomy" id="2483200"/>
    <lineage>
        <taxon>Eukaryota</taxon>
        <taxon>Sar</taxon>
        <taxon>Stramenopiles</taxon>
        <taxon>Ochrophyta</taxon>
        <taxon>Pelagophyceae</taxon>
        <taxon>Pelagomonadales</taxon>
        <taxon>Pelagomonadaceae</taxon>
        <taxon>Chrysophaeum</taxon>
    </lineage>
</organism>
<keyword evidence="4 9" id="KW-0812">Transmembrane</keyword>
<proteinExistence type="inferred from homology"/>
<dbReference type="GO" id="GO:0016020">
    <property type="term" value="C:membrane"/>
    <property type="evidence" value="ECO:0007669"/>
    <property type="project" value="UniProtKB-SubCell"/>
</dbReference>
<comment type="similarity">
    <text evidence="8">Belongs to the auxin efflux carrier (TC 2.A.69.2) family.</text>
</comment>
<evidence type="ECO:0000256" key="4">
    <source>
        <dbReference type="ARBA" id="ARBA00022692"/>
    </source>
</evidence>
<comment type="function">
    <text evidence="7">Involved in cellular auxin homeostasis by regulating auxin metabolism. Regulates intracellular auxin accumulation at the endoplasmic reticulum and thus auxin availability for nuclear auxin signaling.</text>
</comment>
<keyword evidence="6 9" id="KW-0472">Membrane</keyword>
<feature type="transmembrane region" description="Helical" evidence="9">
    <location>
        <begin position="273"/>
        <end position="292"/>
    </location>
</feature>
<evidence type="ECO:0000256" key="5">
    <source>
        <dbReference type="ARBA" id="ARBA00022989"/>
    </source>
</evidence>
<name>A0AAD7XMR5_9STRA</name>
<dbReference type="Proteomes" id="UP001230188">
    <property type="component" value="Unassembled WGS sequence"/>
</dbReference>
<feature type="transmembrane region" description="Helical" evidence="9">
    <location>
        <begin position="38"/>
        <end position="58"/>
    </location>
</feature>
<gene>
    <name evidence="10" type="ORF">CTAYLR_008453</name>
</gene>
<comment type="subcellular location">
    <subcellularLocation>
        <location evidence="2">Endomembrane system</location>
    </subcellularLocation>
    <subcellularLocation>
        <location evidence="1">Membrane</location>
        <topology evidence="1">Multi-pass membrane protein</topology>
    </subcellularLocation>
</comment>
<feature type="transmembrane region" description="Helical" evidence="9">
    <location>
        <begin position="6"/>
        <end position="26"/>
    </location>
</feature>
<evidence type="ECO:0000256" key="8">
    <source>
        <dbReference type="ARBA" id="ARBA00025752"/>
    </source>
</evidence>
<dbReference type="PANTHER" id="PTHR31651">
    <property type="match status" value="1"/>
</dbReference>
<feature type="transmembrane region" description="Helical" evidence="9">
    <location>
        <begin position="312"/>
        <end position="336"/>
    </location>
</feature>
<evidence type="ECO:0000313" key="10">
    <source>
        <dbReference type="EMBL" id="KAJ8601605.1"/>
    </source>
</evidence>
<feature type="transmembrane region" description="Helical" evidence="9">
    <location>
        <begin position="115"/>
        <end position="134"/>
    </location>
</feature>
<reference evidence="10" key="1">
    <citation type="submission" date="2023-01" db="EMBL/GenBank/DDBJ databases">
        <title>Metagenome sequencing of chrysophaentin producing Chrysophaeum taylorii.</title>
        <authorList>
            <person name="Davison J."/>
            <person name="Bewley C."/>
        </authorList>
    </citation>
    <scope>NUCLEOTIDE SEQUENCE</scope>
    <source>
        <strain evidence="10">NIES-1699</strain>
    </source>
</reference>
<dbReference type="InterPro" id="IPR038770">
    <property type="entry name" value="Na+/solute_symporter_sf"/>
</dbReference>
<evidence type="ECO:0000256" key="2">
    <source>
        <dbReference type="ARBA" id="ARBA00004308"/>
    </source>
</evidence>
<feature type="transmembrane region" description="Helical" evidence="9">
    <location>
        <begin position="78"/>
        <end position="103"/>
    </location>
</feature>
<feature type="transmembrane region" description="Helical" evidence="9">
    <location>
        <begin position="235"/>
        <end position="253"/>
    </location>
</feature>
<evidence type="ECO:0000256" key="1">
    <source>
        <dbReference type="ARBA" id="ARBA00004141"/>
    </source>
</evidence>
<evidence type="ECO:0008006" key="12">
    <source>
        <dbReference type="Google" id="ProtNLM"/>
    </source>
</evidence>
<keyword evidence="11" id="KW-1185">Reference proteome</keyword>
<dbReference type="Pfam" id="PF03547">
    <property type="entry name" value="Mem_trans"/>
    <property type="match status" value="1"/>
</dbReference>
<dbReference type="GO" id="GO:0055085">
    <property type="term" value="P:transmembrane transport"/>
    <property type="evidence" value="ECO:0007669"/>
    <property type="project" value="InterPro"/>
</dbReference>
<sequence>MEKTLFVALRSVGTTGVLALGGWYLRRKGIMSPHVSKGLSKISMTLTIPCLLFTTATSCAQNDSGKACPALTHSLRKGWPILLLPAVYVGAGLLVGRLAAILGRAGDDFRRTAQAAVAFGNSTGLPITLLTAIASQKALNTDDDDDDGDDDDGSSSSLGTTNPLLFLSVYLVLYPILQWSVGGWLLSPREQLPNRESSVSHVLSEPEEAIETSTAQNLLVPKKNQVDWGRVAERVFPPPVVGAIAGMVVALIQPLRGVLVDIKDRDDDAPLEWIYNGVVDVGAAAVPLNMFILGNTLSKRNEHADVSPRTRLCVATGKLVVMPMVGVLVAISLRALGFRDPAVLLVSMVVTSTPTANNLIVMAELAGENKEALAATIFVQYAIAPITLTFWITVFLVVANGN</sequence>
<dbReference type="InterPro" id="IPR045033">
    <property type="entry name" value="PILS1/3/4/5/7"/>
</dbReference>
<evidence type="ECO:0000256" key="3">
    <source>
        <dbReference type="ARBA" id="ARBA00022448"/>
    </source>
</evidence>
<evidence type="ECO:0000256" key="7">
    <source>
        <dbReference type="ARBA" id="ARBA00025100"/>
    </source>
</evidence>
<dbReference type="GO" id="GO:0012505">
    <property type="term" value="C:endomembrane system"/>
    <property type="evidence" value="ECO:0007669"/>
    <property type="project" value="UniProtKB-SubCell"/>
</dbReference>
<comment type="caution">
    <text evidence="10">The sequence shown here is derived from an EMBL/GenBank/DDBJ whole genome shotgun (WGS) entry which is preliminary data.</text>
</comment>
<dbReference type="PANTHER" id="PTHR31651:SF33">
    <property type="entry name" value="PROTEIN PIN-LIKES 1"/>
    <property type="match status" value="1"/>
</dbReference>
<evidence type="ECO:0000313" key="11">
    <source>
        <dbReference type="Proteomes" id="UP001230188"/>
    </source>
</evidence>
<dbReference type="InterPro" id="IPR004776">
    <property type="entry name" value="Mem_transp_PIN-like"/>
</dbReference>
<evidence type="ECO:0000256" key="6">
    <source>
        <dbReference type="ARBA" id="ARBA00023136"/>
    </source>
</evidence>
<dbReference type="Gene3D" id="1.20.1530.20">
    <property type="match status" value="1"/>
</dbReference>
<dbReference type="EMBL" id="JAQMWT010000418">
    <property type="protein sequence ID" value="KAJ8601605.1"/>
    <property type="molecule type" value="Genomic_DNA"/>
</dbReference>
<protein>
    <recommendedName>
        <fullName evidence="12">Auxin efflux carrier</fullName>
    </recommendedName>
</protein>
<accession>A0AAD7XMR5</accession>
<feature type="transmembrane region" description="Helical" evidence="9">
    <location>
        <begin position="164"/>
        <end position="186"/>
    </location>
</feature>
<evidence type="ECO:0000256" key="9">
    <source>
        <dbReference type="SAM" id="Phobius"/>
    </source>
</evidence>
<keyword evidence="5 9" id="KW-1133">Transmembrane helix</keyword>
<feature type="transmembrane region" description="Helical" evidence="9">
    <location>
        <begin position="373"/>
        <end position="399"/>
    </location>
</feature>